<evidence type="ECO:0000256" key="1">
    <source>
        <dbReference type="SAM" id="MobiDB-lite"/>
    </source>
</evidence>
<sequence length="190" mass="21136">MRLSCRVDHNGLSCLKVSIYRYLGNRHLVKGQRPGFIAADNCSTPKSLHRRQLTDQSVSFSHTLNPQSHNNGSRGGQPLWNNGNGQRNSHQELRNQRPVVNGADGKDQHTDNDPNDGQCFTHRAQLTLKRRIRLILTVEHTGNVTHLCVHARCHHHTSGTAIGDNGGGIGHVAPVTQYAALRKQLIRVLF</sequence>
<feature type="region of interest" description="Disordered" evidence="1">
    <location>
        <begin position="99"/>
        <end position="118"/>
    </location>
</feature>
<comment type="caution">
    <text evidence="2">The sequence shown here is derived from an EMBL/GenBank/DDBJ whole genome shotgun (WGS) entry which is preliminary data.</text>
</comment>
<gene>
    <name evidence="2" type="ORF">SDC9_131121</name>
</gene>
<reference evidence="2" key="1">
    <citation type="submission" date="2019-08" db="EMBL/GenBank/DDBJ databases">
        <authorList>
            <person name="Kucharzyk K."/>
            <person name="Murdoch R.W."/>
            <person name="Higgins S."/>
            <person name="Loffler F."/>
        </authorList>
    </citation>
    <scope>NUCLEOTIDE SEQUENCE</scope>
</reference>
<dbReference type="AntiFam" id="ANF00085">
    <property type="entry name" value="Shadow ORF (opposite pacL)"/>
</dbReference>
<dbReference type="AlphaFoldDB" id="A0A645D3I1"/>
<feature type="compositionally biased region" description="Polar residues" evidence="1">
    <location>
        <begin position="61"/>
        <end position="72"/>
    </location>
</feature>
<feature type="region of interest" description="Disordered" evidence="1">
    <location>
        <begin position="61"/>
        <end position="92"/>
    </location>
</feature>
<organism evidence="2">
    <name type="scientific">bioreactor metagenome</name>
    <dbReference type="NCBI Taxonomy" id="1076179"/>
    <lineage>
        <taxon>unclassified sequences</taxon>
        <taxon>metagenomes</taxon>
        <taxon>ecological metagenomes</taxon>
    </lineage>
</organism>
<dbReference type="EMBL" id="VSSQ01032700">
    <property type="protein sequence ID" value="MPM84050.1"/>
    <property type="molecule type" value="Genomic_DNA"/>
</dbReference>
<name>A0A645D3I1_9ZZZZ</name>
<proteinExistence type="predicted"/>
<protein>
    <submittedName>
        <fullName evidence="2">Uncharacterized protein</fullName>
    </submittedName>
</protein>
<accession>A0A645D3I1</accession>
<feature type="compositionally biased region" description="Polar residues" evidence="1">
    <location>
        <begin position="79"/>
        <end position="88"/>
    </location>
</feature>
<evidence type="ECO:0000313" key="2">
    <source>
        <dbReference type="EMBL" id="MPM84050.1"/>
    </source>
</evidence>